<gene>
    <name evidence="1" type="ORF">Vqi01_49420</name>
</gene>
<evidence type="ECO:0000313" key="2">
    <source>
        <dbReference type="Proteomes" id="UP000653076"/>
    </source>
</evidence>
<name>A0ABQ4JHC3_9ACTN</name>
<comment type="caution">
    <text evidence="1">The sequence shown here is derived from an EMBL/GenBank/DDBJ whole genome shotgun (WGS) entry which is preliminary data.</text>
</comment>
<dbReference type="EMBL" id="BOPC01000084">
    <property type="protein sequence ID" value="GIJ29780.1"/>
    <property type="molecule type" value="Genomic_DNA"/>
</dbReference>
<keyword evidence="2" id="KW-1185">Reference proteome</keyword>
<evidence type="ECO:0000313" key="1">
    <source>
        <dbReference type="EMBL" id="GIJ29780.1"/>
    </source>
</evidence>
<proteinExistence type="predicted"/>
<protein>
    <submittedName>
        <fullName evidence="1">Uncharacterized protein</fullName>
    </submittedName>
</protein>
<dbReference type="Proteomes" id="UP000653076">
    <property type="component" value="Unassembled WGS sequence"/>
</dbReference>
<organism evidence="1 2">
    <name type="scientific">Micromonospora qiuiae</name>
    <dbReference type="NCBI Taxonomy" id="502268"/>
    <lineage>
        <taxon>Bacteria</taxon>
        <taxon>Bacillati</taxon>
        <taxon>Actinomycetota</taxon>
        <taxon>Actinomycetes</taxon>
        <taxon>Micromonosporales</taxon>
        <taxon>Micromonosporaceae</taxon>
        <taxon>Micromonospora</taxon>
    </lineage>
</organism>
<accession>A0ABQ4JHC3</accession>
<dbReference type="RefSeq" id="WP_204037237.1">
    <property type="nucleotide sequence ID" value="NZ_BOPC01000084.1"/>
</dbReference>
<reference evidence="1 2" key="1">
    <citation type="submission" date="2021-01" db="EMBL/GenBank/DDBJ databases">
        <title>Whole genome shotgun sequence of Verrucosispora qiuiae NBRC 106684.</title>
        <authorList>
            <person name="Komaki H."/>
            <person name="Tamura T."/>
        </authorList>
    </citation>
    <scope>NUCLEOTIDE SEQUENCE [LARGE SCALE GENOMIC DNA]</scope>
    <source>
        <strain evidence="1 2">NBRC 106684</strain>
    </source>
</reference>
<sequence length="151" mass="16111">MSGPLPHWCEQTCVVCPAQQLGPGQFDVVDRPGPEFAYRPDLGWRSTADGVAVCVHPFRVGLPAGRYASAGEPVPDQAPRPAPTPAALELPADVVDLEGWLVAVLRDAPPEQIFTAVGRAERLAAQRFGAKPAVAALRRVLSVELAKSDRQ</sequence>